<evidence type="ECO:0000313" key="2">
    <source>
        <dbReference type="EMBL" id="UTV29259.1"/>
    </source>
</evidence>
<dbReference type="Pfam" id="PF16080">
    <property type="entry name" value="Phage_holin_2_3"/>
    <property type="match status" value="1"/>
</dbReference>
<protein>
    <submittedName>
        <fullName evidence="2">Phage holin family protein</fullName>
    </submittedName>
</protein>
<reference evidence="2" key="1">
    <citation type="submission" date="2022-07" db="EMBL/GenBank/DDBJ databases">
        <title>Genome sequencing of Photobacterium atrarenae GJH2-4.</title>
        <authorList>
            <person name="Park S.-J."/>
        </authorList>
    </citation>
    <scope>NUCLEOTIDE SEQUENCE</scope>
    <source>
        <strain evidence="2">GJH2-4</strain>
    </source>
</reference>
<keyword evidence="3" id="KW-1185">Reference proteome</keyword>
<dbReference type="Proteomes" id="UP001057998">
    <property type="component" value="Chromosome 1"/>
</dbReference>
<keyword evidence="1" id="KW-0812">Transmembrane</keyword>
<dbReference type="InterPro" id="IPR032118">
    <property type="entry name" value="Phage_holin_HP1"/>
</dbReference>
<gene>
    <name evidence="2" type="ORF">NNL38_07075</name>
</gene>
<keyword evidence="1" id="KW-1133">Transmembrane helix</keyword>
<dbReference type="RefSeq" id="WP_255390588.1">
    <property type="nucleotide sequence ID" value="NZ_CP101508.1"/>
</dbReference>
<name>A0ABY5GKL9_9GAMM</name>
<evidence type="ECO:0000313" key="3">
    <source>
        <dbReference type="Proteomes" id="UP001057998"/>
    </source>
</evidence>
<dbReference type="EMBL" id="CP101508">
    <property type="protein sequence ID" value="UTV29259.1"/>
    <property type="molecule type" value="Genomic_DNA"/>
</dbReference>
<feature type="transmembrane region" description="Helical" evidence="1">
    <location>
        <begin position="49"/>
        <end position="70"/>
    </location>
</feature>
<evidence type="ECO:0000256" key="1">
    <source>
        <dbReference type="SAM" id="Phobius"/>
    </source>
</evidence>
<proteinExistence type="predicted"/>
<keyword evidence="1" id="KW-0472">Membrane</keyword>
<accession>A0ABY5GKL9</accession>
<organism evidence="2 3">
    <name type="scientific">Photobacterium atrarenae</name>
    <dbReference type="NCBI Taxonomy" id="865757"/>
    <lineage>
        <taxon>Bacteria</taxon>
        <taxon>Pseudomonadati</taxon>
        <taxon>Pseudomonadota</taxon>
        <taxon>Gammaproteobacteria</taxon>
        <taxon>Vibrionales</taxon>
        <taxon>Vibrionaceae</taxon>
        <taxon>Photobacterium</taxon>
    </lineage>
</organism>
<sequence>MQDEMKSMLKRVAVWWSAFPVTVRAEEISTGSTRFWAGWSTFFSLFTVQEWGVLVGIVLGVLSFVLSWYYKHKNHELLKHSMERERRVVNEVEQP</sequence>